<feature type="domain" description="Tripartite ATP-independent periplasmic transporters DctQ component" evidence="10">
    <location>
        <begin position="42"/>
        <end position="170"/>
    </location>
</feature>
<keyword evidence="7 9" id="KW-0472">Membrane</keyword>
<keyword evidence="2 9" id="KW-0813">Transport</keyword>
<evidence type="ECO:0000259" key="10">
    <source>
        <dbReference type="Pfam" id="PF04290"/>
    </source>
</evidence>
<dbReference type="Proteomes" id="UP001589814">
    <property type="component" value="Unassembled WGS sequence"/>
</dbReference>
<comment type="similarity">
    <text evidence="8 9">Belongs to the TRAP transporter small permease family.</text>
</comment>
<keyword evidence="3" id="KW-1003">Cell membrane</keyword>
<proteinExistence type="inferred from homology"/>
<feature type="transmembrane region" description="Helical" evidence="9">
    <location>
        <begin position="66"/>
        <end position="83"/>
    </location>
</feature>
<evidence type="ECO:0000256" key="1">
    <source>
        <dbReference type="ARBA" id="ARBA00004429"/>
    </source>
</evidence>
<accession>A0ABV6G4P6</accession>
<keyword evidence="6 9" id="KW-1133">Transmembrane helix</keyword>
<comment type="caution">
    <text evidence="11">The sequence shown here is derived from an EMBL/GenBank/DDBJ whole genome shotgun (WGS) entry which is preliminary data.</text>
</comment>
<reference evidence="11 12" key="1">
    <citation type="submission" date="2024-09" db="EMBL/GenBank/DDBJ databases">
        <authorList>
            <person name="Sun Q."/>
            <person name="Mori K."/>
        </authorList>
    </citation>
    <scope>NUCLEOTIDE SEQUENCE [LARGE SCALE GENOMIC DNA]</scope>
    <source>
        <strain evidence="11 12">CCM 7415</strain>
    </source>
</reference>
<organism evidence="11 12">
    <name type="scientific">Kushneria aurantia</name>
    <dbReference type="NCBI Taxonomy" id="504092"/>
    <lineage>
        <taxon>Bacteria</taxon>
        <taxon>Pseudomonadati</taxon>
        <taxon>Pseudomonadota</taxon>
        <taxon>Gammaproteobacteria</taxon>
        <taxon>Oceanospirillales</taxon>
        <taxon>Halomonadaceae</taxon>
        <taxon>Kushneria</taxon>
    </lineage>
</organism>
<sequence length="189" mass="20566">MTTSSDSAARRAPAGPLLRALTGVERGIGYLGRATAWLTLALVLLVCLDVAMRYLLRTGSVAQQELQWHLLAVIAMISASYTFQQGDHVRVDILYQYYSPRLKVIFDILVNLLLVVPGMLFLAWISLGFVEQSWMLGEGSPDPSGLPARYVIKAFVPLGFALVAVQALARGLIDLSGCLTANEETPHGH</sequence>
<dbReference type="InterPro" id="IPR055348">
    <property type="entry name" value="DctQ"/>
</dbReference>
<feature type="transmembrane region" description="Helical" evidence="9">
    <location>
        <begin position="104"/>
        <end position="130"/>
    </location>
</feature>
<feature type="transmembrane region" description="Helical" evidence="9">
    <location>
        <begin position="150"/>
        <end position="169"/>
    </location>
</feature>
<evidence type="ECO:0000256" key="2">
    <source>
        <dbReference type="ARBA" id="ARBA00022448"/>
    </source>
</evidence>
<evidence type="ECO:0000256" key="9">
    <source>
        <dbReference type="RuleBase" id="RU369079"/>
    </source>
</evidence>
<evidence type="ECO:0000256" key="3">
    <source>
        <dbReference type="ARBA" id="ARBA00022475"/>
    </source>
</evidence>
<evidence type="ECO:0000313" key="11">
    <source>
        <dbReference type="EMBL" id="MFC0268642.1"/>
    </source>
</evidence>
<gene>
    <name evidence="11" type="ORF">ACFFHW_11730</name>
</gene>
<evidence type="ECO:0000256" key="8">
    <source>
        <dbReference type="ARBA" id="ARBA00038436"/>
    </source>
</evidence>
<dbReference type="RefSeq" id="WP_019951069.1">
    <property type="nucleotide sequence ID" value="NZ_JBHLVX010000046.1"/>
</dbReference>
<evidence type="ECO:0000256" key="7">
    <source>
        <dbReference type="ARBA" id="ARBA00023136"/>
    </source>
</evidence>
<dbReference type="EMBL" id="JBHLVX010000046">
    <property type="protein sequence ID" value="MFC0268642.1"/>
    <property type="molecule type" value="Genomic_DNA"/>
</dbReference>
<dbReference type="InterPro" id="IPR007387">
    <property type="entry name" value="TRAP_DctQ"/>
</dbReference>
<evidence type="ECO:0000313" key="12">
    <source>
        <dbReference type="Proteomes" id="UP001589814"/>
    </source>
</evidence>
<protein>
    <recommendedName>
        <fullName evidence="9">TRAP transporter small permease protein</fullName>
    </recommendedName>
</protein>
<dbReference type="PANTHER" id="PTHR35011:SF4">
    <property type="entry name" value="SLL1102 PROTEIN"/>
    <property type="match status" value="1"/>
</dbReference>
<comment type="subcellular location">
    <subcellularLocation>
        <location evidence="1 9">Cell inner membrane</location>
        <topology evidence="1 9">Multi-pass membrane protein</topology>
    </subcellularLocation>
</comment>
<keyword evidence="4 9" id="KW-0997">Cell inner membrane</keyword>
<keyword evidence="12" id="KW-1185">Reference proteome</keyword>
<keyword evidence="5 9" id="KW-0812">Transmembrane</keyword>
<evidence type="ECO:0000256" key="5">
    <source>
        <dbReference type="ARBA" id="ARBA00022692"/>
    </source>
</evidence>
<dbReference type="Pfam" id="PF04290">
    <property type="entry name" value="DctQ"/>
    <property type="match status" value="1"/>
</dbReference>
<evidence type="ECO:0000256" key="4">
    <source>
        <dbReference type="ARBA" id="ARBA00022519"/>
    </source>
</evidence>
<comment type="subunit">
    <text evidence="9">The complex comprises the extracytoplasmic solute receptor protein and the two transmembrane proteins.</text>
</comment>
<comment type="function">
    <text evidence="9">Part of the tripartite ATP-independent periplasmic (TRAP) transport system.</text>
</comment>
<feature type="transmembrane region" description="Helical" evidence="9">
    <location>
        <begin position="34"/>
        <end position="54"/>
    </location>
</feature>
<dbReference type="PANTHER" id="PTHR35011">
    <property type="entry name" value="2,3-DIKETO-L-GULONATE TRAP TRANSPORTER SMALL PERMEASE PROTEIN YIAM"/>
    <property type="match status" value="1"/>
</dbReference>
<evidence type="ECO:0000256" key="6">
    <source>
        <dbReference type="ARBA" id="ARBA00022989"/>
    </source>
</evidence>
<name>A0ABV6G4P6_9GAMM</name>